<protein>
    <submittedName>
        <fullName evidence="2">Uncharacterized protein</fullName>
    </submittedName>
</protein>
<accession>A0ABT1RB94</accession>
<dbReference type="EMBL" id="WHSB02000008">
    <property type="protein sequence ID" value="MCQ4632461.1"/>
    <property type="molecule type" value="Genomic_DNA"/>
</dbReference>
<feature type="region of interest" description="Disordered" evidence="1">
    <location>
        <begin position="38"/>
        <end position="61"/>
    </location>
</feature>
<dbReference type="Proteomes" id="UP000996601">
    <property type="component" value="Unassembled WGS sequence"/>
</dbReference>
<evidence type="ECO:0000256" key="1">
    <source>
        <dbReference type="SAM" id="MobiDB-lite"/>
    </source>
</evidence>
<reference evidence="2" key="1">
    <citation type="submission" date="2021-07" db="EMBL/GenBank/DDBJ databases">
        <title>Shinella sp. nov., a novel member of the genus Shinella from water.</title>
        <authorList>
            <person name="Deng Y."/>
        </authorList>
    </citation>
    <scope>NUCLEOTIDE SEQUENCE</scope>
    <source>
        <strain evidence="2">CPCC 100929</strain>
    </source>
</reference>
<proteinExistence type="predicted"/>
<dbReference type="RefSeq" id="WP_256119097.1">
    <property type="nucleotide sequence ID" value="NZ_WHSB02000008.1"/>
</dbReference>
<gene>
    <name evidence="2" type="ORF">GB927_020615</name>
</gene>
<organism evidence="2 3">
    <name type="scientific">Shinella lacus</name>
    <dbReference type="NCBI Taxonomy" id="2654216"/>
    <lineage>
        <taxon>Bacteria</taxon>
        <taxon>Pseudomonadati</taxon>
        <taxon>Pseudomonadota</taxon>
        <taxon>Alphaproteobacteria</taxon>
        <taxon>Hyphomicrobiales</taxon>
        <taxon>Rhizobiaceae</taxon>
        <taxon>Shinella</taxon>
    </lineage>
</organism>
<comment type="caution">
    <text evidence="2">The sequence shown here is derived from an EMBL/GenBank/DDBJ whole genome shotgun (WGS) entry which is preliminary data.</text>
</comment>
<evidence type="ECO:0000313" key="3">
    <source>
        <dbReference type="Proteomes" id="UP000996601"/>
    </source>
</evidence>
<sequence length="87" mass="10007">MSKRFDEMYISRGEHKEIVAYYQKLVVHMSRKIRAMRASNETEPAVSINEQDAGLSGESGKSDALMDDFQNVVRVDFRQRRSDASVH</sequence>
<name>A0ABT1RB94_9HYPH</name>
<evidence type="ECO:0000313" key="2">
    <source>
        <dbReference type="EMBL" id="MCQ4632461.1"/>
    </source>
</evidence>
<keyword evidence="3" id="KW-1185">Reference proteome</keyword>